<keyword evidence="2" id="KW-0040">ANK repeat</keyword>
<dbReference type="PANTHER" id="PTHR24201:SF14">
    <property type="entry name" value="CYCLIN-DEPENDENT KINASE 4 INHIBITOR C-LIKE"/>
    <property type="match status" value="1"/>
</dbReference>
<organism evidence="3 4">
    <name type="scientific">Pseudomonas veronii 1YdBTEX2</name>
    <dbReference type="NCBI Taxonomy" id="1295141"/>
    <lineage>
        <taxon>Bacteria</taxon>
        <taxon>Pseudomonadati</taxon>
        <taxon>Pseudomonadota</taxon>
        <taxon>Gammaproteobacteria</taxon>
        <taxon>Pseudomonadales</taxon>
        <taxon>Pseudomonadaceae</taxon>
        <taxon>Pseudomonas</taxon>
    </lineage>
</organism>
<dbReference type="SMART" id="SM00248">
    <property type="entry name" value="ANK"/>
    <property type="match status" value="3"/>
</dbReference>
<dbReference type="AlphaFoldDB" id="A0A1D3K3Y6"/>
<protein>
    <submittedName>
        <fullName evidence="3">Uncharacterized protein</fullName>
    </submittedName>
</protein>
<evidence type="ECO:0000313" key="3">
    <source>
        <dbReference type="EMBL" id="SBW83076.1"/>
    </source>
</evidence>
<dbReference type="InterPro" id="IPR036770">
    <property type="entry name" value="Ankyrin_rpt-contain_sf"/>
</dbReference>
<reference evidence="4" key="1">
    <citation type="submission" date="2016-07" db="EMBL/GenBank/DDBJ databases">
        <authorList>
            <person name="Florea S."/>
            <person name="Webb J.S."/>
            <person name="Jaromczyk J."/>
            <person name="Schardl C.L."/>
        </authorList>
    </citation>
    <scope>NUCLEOTIDE SEQUENCE [LARGE SCALE GENOMIC DNA]</scope>
    <source>
        <strain evidence="4">1YdBTEX2</strain>
    </source>
</reference>
<dbReference type="InterPro" id="IPR050776">
    <property type="entry name" value="Ank_Repeat/CDKN_Inhibitor"/>
</dbReference>
<sequence>MFARGVTLTTLCAGRPITLFERIDDRAELGLSDWHLCVLFDEVPPLDPSGLNQRDLAGDTPLDMAYRLNRSGLIDTLESLGAQGNPQIRGWAGLGSFMPHDKYIHLPARYGNVKTLQARYRLGASLNDRDGLGNTPLHWLLLNGHLKAARYFIDRAMTFGLDLGAKNHQGNTLRNIALLNGQHELAQRLLVAEIDNCLRALRLWQDMRLNHASTTVSTL</sequence>
<dbReference type="RefSeq" id="WP_152480465.1">
    <property type="nucleotide sequence ID" value="NZ_AOUH01000021.1"/>
</dbReference>
<name>A0A1D3K3Y6_PSEVE</name>
<evidence type="ECO:0000256" key="2">
    <source>
        <dbReference type="ARBA" id="ARBA00023043"/>
    </source>
</evidence>
<keyword evidence="1" id="KW-0677">Repeat</keyword>
<evidence type="ECO:0000256" key="1">
    <source>
        <dbReference type="ARBA" id="ARBA00022737"/>
    </source>
</evidence>
<proteinExistence type="predicted"/>
<dbReference type="PANTHER" id="PTHR24201">
    <property type="entry name" value="ANK_REP_REGION DOMAIN-CONTAINING PROTEIN"/>
    <property type="match status" value="1"/>
</dbReference>
<dbReference type="Gene3D" id="1.25.40.20">
    <property type="entry name" value="Ankyrin repeat-containing domain"/>
    <property type="match status" value="1"/>
</dbReference>
<gene>
    <name evidence="3" type="ORF">PVE_R1G5194</name>
</gene>
<dbReference type="EMBL" id="LT599583">
    <property type="protein sequence ID" value="SBW83076.1"/>
    <property type="molecule type" value="Genomic_DNA"/>
</dbReference>
<evidence type="ECO:0000313" key="4">
    <source>
        <dbReference type="Proteomes" id="UP000245431"/>
    </source>
</evidence>
<accession>A0A1D3K3Y6</accession>
<dbReference type="InterPro" id="IPR002110">
    <property type="entry name" value="Ankyrin_rpt"/>
</dbReference>
<dbReference type="Proteomes" id="UP000245431">
    <property type="component" value="Chromosome PVE_r1"/>
</dbReference>
<dbReference type="Pfam" id="PF12796">
    <property type="entry name" value="Ank_2"/>
    <property type="match status" value="1"/>
</dbReference>
<dbReference type="SUPFAM" id="SSF48403">
    <property type="entry name" value="Ankyrin repeat"/>
    <property type="match status" value="1"/>
</dbReference>